<sequence length="71" mass="7551">MRLAGAMSQFHSNPLVVGADRKLSGQIKVDDSQLSASPSSPVQLNWGGLLGGKARAPWGRYLGYLGWNLPA</sequence>
<proteinExistence type="predicted"/>
<organism evidence="1 2">
    <name type="scientific">Coprinellus micaceus</name>
    <name type="common">Glistening ink-cap mushroom</name>
    <name type="synonym">Coprinus micaceus</name>
    <dbReference type="NCBI Taxonomy" id="71717"/>
    <lineage>
        <taxon>Eukaryota</taxon>
        <taxon>Fungi</taxon>
        <taxon>Dikarya</taxon>
        <taxon>Basidiomycota</taxon>
        <taxon>Agaricomycotina</taxon>
        <taxon>Agaricomycetes</taxon>
        <taxon>Agaricomycetidae</taxon>
        <taxon>Agaricales</taxon>
        <taxon>Agaricineae</taxon>
        <taxon>Psathyrellaceae</taxon>
        <taxon>Coprinellus</taxon>
    </lineage>
</organism>
<accession>A0A4Y7T2X3</accession>
<evidence type="ECO:0000313" key="1">
    <source>
        <dbReference type="EMBL" id="TEB28503.1"/>
    </source>
</evidence>
<gene>
    <name evidence="1" type="ORF">FA13DRAFT_1735642</name>
</gene>
<comment type="caution">
    <text evidence="1">The sequence shown here is derived from an EMBL/GenBank/DDBJ whole genome shotgun (WGS) entry which is preliminary data.</text>
</comment>
<dbReference type="EMBL" id="QPFP01000032">
    <property type="protein sequence ID" value="TEB28503.1"/>
    <property type="molecule type" value="Genomic_DNA"/>
</dbReference>
<keyword evidence="2" id="KW-1185">Reference proteome</keyword>
<name>A0A4Y7T2X3_COPMI</name>
<dbReference type="AlphaFoldDB" id="A0A4Y7T2X3"/>
<protein>
    <submittedName>
        <fullName evidence="1">Uncharacterized protein</fullName>
    </submittedName>
</protein>
<dbReference type="Proteomes" id="UP000298030">
    <property type="component" value="Unassembled WGS sequence"/>
</dbReference>
<evidence type="ECO:0000313" key="2">
    <source>
        <dbReference type="Proteomes" id="UP000298030"/>
    </source>
</evidence>
<reference evidence="1 2" key="1">
    <citation type="journal article" date="2019" name="Nat. Ecol. Evol.">
        <title>Megaphylogeny resolves global patterns of mushroom evolution.</title>
        <authorList>
            <person name="Varga T."/>
            <person name="Krizsan K."/>
            <person name="Foldi C."/>
            <person name="Dima B."/>
            <person name="Sanchez-Garcia M."/>
            <person name="Sanchez-Ramirez S."/>
            <person name="Szollosi G.J."/>
            <person name="Szarkandi J.G."/>
            <person name="Papp V."/>
            <person name="Albert L."/>
            <person name="Andreopoulos W."/>
            <person name="Angelini C."/>
            <person name="Antonin V."/>
            <person name="Barry K.W."/>
            <person name="Bougher N.L."/>
            <person name="Buchanan P."/>
            <person name="Buyck B."/>
            <person name="Bense V."/>
            <person name="Catcheside P."/>
            <person name="Chovatia M."/>
            <person name="Cooper J."/>
            <person name="Damon W."/>
            <person name="Desjardin D."/>
            <person name="Finy P."/>
            <person name="Geml J."/>
            <person name="Haridas S."/>
            <person name="Hughes K."/>
            <person name="Justo A."/>
            <person name="Karasinski D."/>
            <person name="Kautmanova I."/>
            <person name="Kiss B."/>
            <person name="Kocsube S."/>
            <person name="Kotiranta H."/>
            <person name="LaButti K.M."/>
            <person name="Lechner B.E."/>
            <person name="Liimatainen K."/>
            <person name="Lipzen A."/>
            <person name="Lukacs Z."/>
            <person name="Mihaltcheva S."/>
            <person name="Morgado L.N."/>
            <person name="Niskanen T."/>
            <person name="Noordeloos M.E."/>
            <person name="Ohm R.A."/>
            <person name="Ortiz-Santana B."/>
            <person name="Ovrebo C."/>
            <person name="Racz N."/>
            <person name="Riley R."/>
            <person name="Savchenko A."/>
            <person name="Shiryaev A."/>
            <person name="Soop K."/>
            <person name="Spirin V."/>
            <person name="Szebenyi C."/>
            <person name="Tomsovsky M."/>
            <person name="Tulloss R.E."/>
            <person name="Uehling J."/>
            <person name="Grigoriev I.V."/>
            <person name="Vagvolgyi C."/>
            <person name="Papp T."/>
            <person name="Martin F.M."/>
            <person name="Miettinen O."/>
            <person name="Hibbett D.S."/>
            <person name="Nagy L.G."/>
        </authorList>
    </citation>
    <scope>NUCLEOTIDE SEQUENCE [LARGE SCALE GENOMIC DNA]</scope>
    <source>
        <strain evidence="1 2">FP101781</strain>
    </source>
</reference>